<dbReference type="Proteomes" id="UP000694382">
    <property type="component" value="Chromosome 13"/>
</dbReference>
<dbReference type="PROSITE" id="PS50297">
    <property type="entry name" value="ANK_REP_REGION"/>
    <property type="match status" value="20"/>
</dbReference>
<evidence type="ECO:0000313" key="11">
    <source>
        <dbReference type="Ensembl" id="ENSCPVP00000023923.1"/>
    </source>
</evidence>
<evidence type="ECO:0000256" key="1">
    <source>
        <dbReference type="ARBA" id="ARBA00004496"/>
    </source>
</evidence>
<dbReference type="FunFam" id="1.25.40.20:FF:000068">
    <property type="entry name" value="ankyrin repeat domain-containing protein 17 isoform X5"/>
    <property type="match status" value="1"/>
</dbReference>
<dbReference type="FunFam" id="1.25.40.20:FF:000055">
    <property type="entry name" value="ankyrin repeat domain-containing protein 17 isoform X2"/>
    <property type="match status" value="1"/>
</dbReference>
<feature type="region of interest" description="Disordered" evidence="10">
    <location>
        <begin position="1446"/>
        <end position="1486"/>
    </location>
</feature>
<keyword evidence="12" id="KW-1185">Reference proteome</keyword>
<dbReference type="PROSITE" id="PS50084">
    <property type="entry name" value="KH_TYPE_1"/>
    <property type="match status" value="1"/>
</dbReference>
<name>A0A8U8CA57_GEOPR</name>
<feature type="compositionally biased region" description="Polar residues" evidence="10">
    <location>
        <begin position="1859"/>
        <end position="1872"/>
    </location>
</feature>
<feature type="compositionally biased region" description="Polar residues" evidence="10">
    <location>
        <begin position="2273"/>
        <end position="2287"/>
    </location>
</feature>
<reference evidence="11" key="3">
    <citation type="submission" date="2025-09" db="UniProtKB">
        <authorList>
            <consortium name="Ensembl"/>
        </authorList>
    </citation>
    <scope>IDENTIFICATION</scope>
</reference>
<protein>
    <submittedName>
        <fullName evidence="11">Uncharacterized protein</fullName>
    </submittedName>
</protein>
<dbReference type="InterPro" id="IPR036770">
    <property type="entry name" value="Ankyrin_rpt-contain_sf"/>
</dbReference>
<dbReference type="FunFam" id="1.25.40.20:FF:000014">
    <property type="entry name" value="ankyrin repeat domain-containing protein 17 isoform X2"/>
    <property type="match status" value="1"/>
</dbReference>
<comment type="subcellular location">
    <subcellularLocation>
        <location evidence="1">Cytoplasm</location>
    </subcellularLocation>
</comment>
<feature type="region of interest" description="Disordered" evidence="10">
    <location>
        <begin position="1856"/>
        <end position="1998"/>
    </location>
</feature>
<dbReference type="GO" id="GO:0003723">
    <property type="term" value="F:RNA binding"/>
    <property type="evidence" value="ECO:0007669"/>
    <property type="project" value="UniProtKB-UniRule"/>
</dbReference>
<feature type="region of interest" description="Disordered" evidence="10">
    <location>
        <begin position="2133"/>
        <end position="2163"/>
    </location>
</feature>
<dbReference type="InterPro" id="IPR051631">
    <property type="entry name" value="Ankyrin-KH/SAM_domain"/>
</dbReference>
<feature type="compositionally biased region" description="Polar residues" evidence="10">
    <location>
        <begin position="1525"/>
        <end position="1553"/>
    </location>
</feature>
<keyword evidence="2" id="KW-0963">Cytoplasm</keyword>
<feature type="compositionally biased region" description="Low complexity" evidence="10">
    <location>
        <begin position="1773"/>
        <end position="1784"/>
    </location>
</feature>
<feature type="region of interest" description="Disordered" evidence="10">
    <location>
        <begin position="2180"/>
        <end position="2222"/>
    </location>
</feature>
<dbReference type="SMART" id="SM00322">
    <property type="entry name" value="KH"/>
    <property type="match status" value="1"/>
</dbReference>
<dbReference type="SUPFAM" id="SSF48403">
    <property type="entry name" value="Ankyrin repeat"/>
    <property type="match status" value="3"/>
</dbReference>
<feature type="region of interest" description="Disordered" evidence="10">
    <location>
        <begin position="1400"/>
        <end position="1427"/>
    </location>
</feature>
<reference evidence="11" key="2">
    <citation type="submission" date="2025-08" db="UniProtKB">
        <authorList>
            <consortium name="Ensembl"/>
        </authorList>
    </citation>
    <scope>IDENTIFICATION</scope>
</reference>
<reference evidence="11" key="1">
    <citation type="submission" date="2020-02" db="EMBL/GenBank/DDBJ databases">
        <authorList>
            <person name="Enbody D E."/>
            <person name="Pettersson E M."/>
        </authorList>
    </citation>
    <scope>NUCLEOTIDE SEQUENCE [LARGE SCALE GENOMIC DNA]</scope>
</reference>
<dbReference type="SMART" id="SM00248">
    <property type="entry name" value="ANK"/>
    <property type="match status" value="25"/>
</dbReference>
<feature type="compositionally biased region" description="Low complexity" evidence="10">
    <location>
        <begin position="1915"/>
        <end position="1933"/>
    </location>
</feature>
<keyword evidence="5" id="KW-0694">RNA-binding</keyword>
<dbReference type="Gene3D" id="1.25.40.20">
    <property type="entry name" value="Ankyrin repeat-containing domain"/>
    <property type="match status" value="8"/>
</dbReference>
<feature type="compositionally biased region" description="Low complexity" evidence="10">
    <location>
        <begin position="2182"/>
        <end position="2202"/>
    </location>
</feature>
<feature type="compositionally biased region" description="Low complexity" evidence="10">
    <location>
        <begin position="1962"/>
        <end position="1973"/>
    </location>
</feature>
<keyword evidence="3" id="KW-0597">Phosphoprotein</keyword>
<dbReference type="InterPro" id="IPR002110">
    <property type="entry name" value="Ankyrin_rpt"/>
</dbReference>
<feature type="region of interest" description="Disordered" evidence="10">
    <location>
        <begin position="2266"/>
        <end position="2292"/>
    </location>
</feature>
<feature type="compositionally biased region" description="Polar residues" evidence="10">
    <location>
        <begin position="1474"/>
        <end position="1486"/>
    </location>
</feature>
<dbReference type="GO" id="GO:0005737">
    <property type="term" value="C:cytoplasm"/>
    <property type="evidence" value="ECO:0007669"/>
    <property type="project" value="UniProtKB-SubCell"/>
</dbReference>
<keyword evidence="6" id="KW-0007">Acetylation</keyword>
<feature type="region of interest" description="Disordered" evidence="10">
    <location>
        <begin position="1312"/>
        <end position="1387"/>
    </location>
</feature>
<dbReference type="FunFam" id="1.25.40.20:FF:000046">
    <property type="entry name" value="Ankyrin repeat and KH domain-containing protein 1"/>
    <property type="match status" value="1"/>
</dbReference>
<feature type="compositionally biased region" description="Low complexity" evidence="10">
    <location>
        <begin position="1378"/>
        <end position="1387"/>
    </location>
</feature>
<feature type="region of interest" description="Disordered" evidence="10">
    <location>
        <begin position="1501"/>
        <end position="1559"/>
    </location>
</feature>
<keyword evidence="8 9" id="KW-0175">Coiled coil</keyword>
<dbReference type="FunFam" id="1.25.40.20:FF:000156">
    <property type="entry name" value="ankyrin repeat and KH domain-containing protein 1-like isoform X6"/>
    <property type="match status" value="1"/>
</dbReference>
<evidence type="ECO:0000256" key="2">
    <source>
        <dbReference type="ARBA" id="ARBA00022490"/>
    </source>
</evidence>
<feature type="compositionally biased region" description="Basic residues" evidence="10">
    <location>
        <begin position="1323"/>
        <end position="1333"/>
    </location>
</feature>
<keyword evidence="7" id="KW-0040">ANK repeat</keyword>
<feature type="region of interest" description="Disordered" evidence="10">
    <location>
        <begin position="1751"/>
        <end position="1806"/>
    </location>
</feature>
<dbReference type="CDD" id="cd22503">
    <property type="entry name" value="KH-I_ANKHD1"/>
    <property type="match status" value="1"/>
</dbReference>
<dbReference type="InterPro" id="IPR036612">
    <property type="entry name" value="KH_dom_type_1_sf"/>
</dbReference>
<dbReference type="InterPro" id="IPR004088">
    <property type="entry name" value="KH_dom_type_1"/>
</dbReference>
<dbReference type="FunFam" id="1.25.40.20:FF:000114">
    <property type="entry name" value="ankyrin repeat and KH domain-containing protein 1 isoform X2"/>
    <property type="match status" value="1"/>
</dbReference>
<proteinExistence type="predicted"/>
<feature type="compositionally biased region" description="Acidic residues" evidence="10">
    <location>
        <begin position="1354"/>
        <end position="1372"/>
    </location>
</feature>
<feature type="compositionally biased region" description="Polar residues" evidence="10">
    <location>
        <begin position="1988"/>
        <end position="1997"/>
    </location>
</feature>
<dbReference type="InterPro" id="IPR047374">
    <property type="entry name" value="KH-I_ANKHD1"/>
</dbReference>
<dbReference type="InterPro" id="IPR004087">
    <property type="entry name" value="KH_dom"/>
</dbReference>
<organism evidence="11 12">
    <name type="scientific">Geospiza parvula</name>
    <name type="common">Small tree-finch</name>
    <name type="synonym">Camarhynchus parvulus</name>
    <dbReference type="NCBI Taxonomy" id="87175"/>
    <lineage>
        <taxon>Eukaryota</taxon>
        <taxon>Metazoa</taxon>
        <taxon>Chordata</taxon>
        <taxon>Craniata</taxon>
        <taxon>Vertebrata</taxon>
        <taxon>Euteleostomi</taxon>
        <taxon>Archelosauria</taxon>
        <taxon>Archosauria</taxon>
        <taxon>Dinosauria</taxon>
        <taxon>Saurischia</taxon>
        <taxon>Theropoda</taxon>
        <taxon>Coelurosauria</taxon>
        <taxon>Aves</taxon>
        <taxon>Neognathae</taxon>
        <taxon>Neoaves</taxon>
        <taxon>Telluraves</taxon>
        <taxon>Australaves</taxon>
        <taxon>Passeriformes</taxon>
        <taxon>Thraupidae</taxon>
        <taxon>Camarhynchus</taxon>
    </lineage>
</organism>
<dbReference type="GO" id="GO:0005634">
    <property type="term" value="C:nucleus"/>
    <property type="evidence" value="ECO:0007669"/>
    <property type="project" value="UniProtKB-ARBA"/>
</dbReference>
<evidence type="ECO:0000256" key="7">
    <source>
        <dbReference type="ARBA" id="ARBA00023043"/>
    </source>
</evidence>
<dbReference type="PANTHER" id="PTHR23206:SF5">
    <property type="entry name" value="ANKYRIN REPEAT AND KH DOMAIN-CONTAINING PROTEIN 1"/>
    <property type="match status" value="1"/>
</dbReference>
<feature type="coiled-coil region" evidence="9">
    <location>
        <begin position="661"/>
        <end position="733"/>
    </location>
</feature>
<dbReference type="SUPFAM" id="SSF54791">
    <property type="entry name" value="Eukaryotic type KH-domain (KH-domain type I)"/>
    <property type="match status" value="1"/>
</dbReference>
<accession>A0A8U8CA57</accession>
<sequence>KTTSELFLSSAAEGADLRTVDPETQARLEALLEAAGIGKLSTADGKAFADPEVLRRLTSSVSCALDEAAAALTRMRAENNHNNGQVDNRSLAEACSDGDVNAVRKLLDEGRSVNEHTEEGESLLCLACSAGYYELAQVLLAMHANVEDRGNKGDITPLMAAASGGYVDIVKLLLVHCADVNAQSSTGNTALTYACAGGFVDVVKVLLKAGANIEDHNENGHTPLMEAASAGHVEVARVLLEYGAGINTHSNEFKESALTLACYKGHLDMVRFLLEAGADQEHKTDEMHTALMEACMDGHVEVARLLLDSGAQVNMPADSFESPLTLAACGGHVELAALLIERGANLEEVNDEGYTPLMEAAREGHEEMVALLLAQGANINAQTEETQETALTLACCGGFSEVADFLIKAGADIELGCSTPLMEAAQEGHLELVKYLLAAGANVHATTATGDTALTYACENGHTDVADVLLQAGADLEHESEGGRTPLMKAARAGHLCTVQFLISKGANVNRATANNDHTVVSLACAGGHLAVVELLLAHGADPTHRLKDGSTMLIEAAKGGHTNVVSYLLDYPNNVLSVPAADLSQLTPPSQDQSQVPRVPVHTLAMVVPPQEPDRTPQENSPPLLGVVKGASKQKSSSLQVADKDLLPPFHPYQPLECIVEETEGKLNELGQRISAIEKAQLKSLELIQGEPLNKDKIEELKKNREEQVQKKKKILKELQKVERQLQMKTQQQFTKEYLETKGQTDTPPALQQQCSLTGVFPEVEADKGLPEDNFSGLPQVDTILSKDDEQHQSPSPAEQIEFVPIQPLPAPQCNFSGNLGYNGTESLELQKALGNQQNVGQQQQIAGQGLLVQEPDGLMVATPAQTLTDTLDDLIAGGLRNIPIFALICVLSFPLSPSLQIRLGSVLPMYPSVDIDAHTESNHDTALTLACAGGHEELVSVLIARGANIEHRDKKGFTPLILAATAGHVGVVEILLDKGGDIEAQSERTKDTPLSLACSGGRQEVVDLLLARGANKEHRNVSDYTPLSLAASGGYVNIIKILLNAGAEINSRTGSKLGISPLMLAAMNGHVPAVKLLLDMGSDINAQIETNRNTALTLACFQGRAEVVSLLLDRKANVEHRAKTGLTPLMEAASGGYAEVGRVLLDKGADVNAPPVPSSRDTALTIAADKGHYKFCELLINRGAHIDVRNKKGNTPLWLAANGGHYDVVQLLVQAGADVDAADNRKITPLMSAFRKGHVKVVQFLVKEVNQFPSDIECMRYIATITDKDLLKKCHQCVETIVKAKDQQAAEANKNATILLKELDLEKSREESRKQALAAKREKRKEKRKKKKEEQKRKQEEDEENKPKETLELQEDDDEEENDDEVEQEVPIEPPSATTTTTIGISATSTTFTNAFGKKRANVVTTPSTNRKNKKNKTKETPQNMQIILPDQHISLAQQKADKNKINGEPRGGGASGNSDSDNLDSTDCNSESSSGGKSQELNFTMDTNSSERRYASLLIPSQEDKNSTSASKTPTRLDGEGHSNSLSTTYKSVSLPLSSPNVKLNLTSPKRGQKREEGWKEVVRRSKKLSVPASVVSRIMGRGGCNITAIQDVTGAHIDVDKQKDKNGERMITIRGGTESTRYAVQLINALIQDPAKELEDLIPKTHIRTPASSSKSIHANFSSGVSTATASNKNSFPLGAPPLVTSQSSTLSTFQPPNKLNKNVPANVRSSFPVSLPLAYSHPHFALLAAQTMQQIRHPRLPMAQFGGTFSPSPNTWGPFPVRPVNPGSTNSSPKHNSSSRVGSQNGNVLQTESPGLATSTCPVTASSAAASTQPLCVTSNRTPSSVRKQLFACVPKTSAAATAISTVTSTCSTLPSASSAPANNGQVPTAFLPSTAPQAQHSALKADSFSAVSAPKEKVPTPEQPPTSACPPASVTSSCSVSASSSSAGTETRPAGSPAPPSSAQDEALPTSMAELSPSMSMPFSSSSETAPLSLASPRSVVADNQDNSNLPQVAVPAPRVTHRMQSRGSFYSVVPNANLHQDPQSIFVTNQVPLTPSQGPPAAVQLSSAMNVMNGSQMHINPANKSLPPAFGPATLFNHFSSLFDSNQVPANQAWGDCPLSTRAAADPSFTVQSTFLNNSVLGHVENVHPDNSKAPGFRPPSQRVSTSPVGKSLRSCSGQNHFFSPREILSSAGESPIPSVSSGSSSPLSAASAPANLGQPKSGNTNPDRKVPPPIGTERLARIRQGGSVTPTPLGTNFTAPVGHSGIWSFEGLSGWSQPVMGSHPMHQQLSDPGTFSQHQPMERDDSGIVAPSNIFHQPMPNSFVDFSKGLPISMYGGTLIPSHPQLADGPGGPLFNGLHTPDPAWNPMIKVVQNSTECTDAQQVIWPGTWAPHIGNMHLKYVN</sequence>
<evidence type="ECO:0000256" key="10">
    <source>
        <dbReference type="SAM" id="MobiDB-lite"/>
    </source>
</evidence>
<evidence type="ECO:0000256" key="6">
    <source>
        <dbReference type="ARBA" id="ARBA00022990"/>
    </source>
</evidence>
<dbReference type="PROSITE" id="PS50088">
    <property type="entry name" value="ANK_REPEAT"/>
    <property type="match status" value="20"/>
</dbReference>
<evidence type="ECO:0000256" key="9">
    <source>
        <dbReference type="SAM" id="Coils"/>
    </source>
</evidence>
<dbReference type="FunFam" id="1.25.40.20:FF:000012">
    <property type="entry name" value="ankyrin repeat domain-containing protein 17 isoform X1"/>
    <property type="match status" value="1"/>
</dbReference>
<evidence type="ECO:0000256" key="5">
    <source>
        <dbReference type="ARBA" id="ARBA00022884"/>
    </source>
</evidence>
<feature type="compositionally biased region" description="Polar residues" evidence="10">
    <location>
        <begin position="1785"/>
        <end position="1806"/>
    </location>
</feature>
<dbReference type="Ensembl" id="ENSCPVT00000026609.1">
    <property type="protein sequence ID" value="ENSCPVP00000023923.1"/>
    <property type="gene ID" value="ENSCPVG00000000855.2"/>
</dbReference>
<evidence type="ECO:0000256" key="3">
    <source>
        <dbReference type="ARBA" id="ARBA00022553"/>
    </source>
</evidence>
<evidence type="ECO:0000256" key="4">
    <source>
        <dbReference type="ARBA" id="ARBA00022737"/>
    </source>
</evidence>
<dbReference type="Pfam" id="PF00013">
    <property type="entry name" value="KH_1"/>
    <property type="match status" value="1"/>
</dbReference>
<keyword evidence="4" id="KW-0677">Repeat</keyword>
<dbReference type="FunFam" id="3.30.1370.10:FF:000029">
    <property type="entry name" value="ankyrin repeat and KH domain-containing protein 1 isoform X2"/>
    <property type="match status" value="1"/>
</dbReference>
<dbReference type="Pfam" id="PF12796">
    <property type="entry name" value="Ank_2"/>
    <property type="match status" value="9"/>
</dbReference>
<feature type="compositionally biased region" description="Polar residues" evidence="10">
    <location>
        <begin position="2149"/>
        <end position="2163"/>
    </location>
</feature>
<evidence type="ECO:0000256" key="8">
    <source>
        <dbReference type="ARBA" id="ARBA00023054"/>
    </source>
</evidence>
<dbReference type="GO" id="GO:0045087">
    <property type="term" value="P:innate immune response"/>
    <property type="evidence" value="ECO:0007669"/>
    <property type="project" value="TreeGrafter"/>
</dbReference>
<feature type="compositionally biased region" description="Basic and acidic residues" evidence="10">
    <location>
        <begin position="1334"/>
        <end position="1353"/>
    </location>
</feature>
<dbReference type="PRINTS" id="PR01415">
    <property type="entry name" value="ANKYRIN"/>
</dbReference>
<feature type="compositionally biased region" description="Low complexity" evidence="10">
    <location>
        <begin position="1459"/>
        <end position="1473"/>
    </location>
</feature>
<evidence type="ECO:0000313" key="12">
    <source>
        <dbReference type="Proteomes" id="UP000694382"/>
    </source>
</evidence>
<dbReference type="Gene3D" id="3.30.1370.10">
    <property type="entry name" value="K Homology domain, type 1"/>
    <property type="match status" value="1"/>
</dbReference>
<dbReference type="PANTHER" id="PTHR23206">
    <property type="entry name" value="MASK PROTEIN"/>
    <property type="match status" value="1"/>
</dbReference>